<gene>
    <name evidence="2" type="ORF">H5410_060527</name>
</gene>
<sequence length="76" mass="8700">MMRSPPVTMLGDGHNRRGKGSITSQSRKMLNTFWGEMDETADELESQMVVSNNRGLSIQTKFDWFWIRALGLPLQL</sequence>
<dbReference type="Proteomes" id="UP000824120">
    <property type="component" value="Chromosome 12"/>
</dbReference>
<dbReference type="AlphaFoldDB" id="A0A9J5W5N6"/>
<evidence type="ECO:0000313" key="3">
    <source>
        <dbReference type="Proteomes" id="UP000824120"/>
    </source>
</evidence>
<dbReference type="EMBL" id="JACXVP010000012">
    <property type="protein sequence ID" value="KAG5570761.1"/>
    <property type="molecule type" value="Genomic_DNA"/>
</dbReference>
<name>A0A9J5W5N6_SOLCO</name>
<reference evidence="2 3" key="1">
    <citation type="submission" date="2020-09" db="EMBL/GenBank/DDBJ databases">
        <title>De no assembly of potato wild relative species, Solanum commersonii.</title>
        <authorList>
            <person name="Cho K."/>
        </authorList>
    </citation>
    <scope>NUCLEOTIDE SEQUENCE [LARGE SCALE GENOMIC DNA]</scope>
    <source>
        <strain evidence="2">LZ3.2</strain>
        <tissue evidence="2">Leaf</tissue>
    </source>
</reference>
<comment type="caution">
    <text evidence="2">The sequence shown here is derived from an EMBL/GenBank/DDBJ whole genome shotgun (WGS) entry which is preliminary data.</text>
</comment>
<proteinExistence type="predicted"/>
<accession>A0A9J5W5N6</accession>
<evidence type="ECO:0000256" key="1">
    <source>
        <dbReference type="SAM" id="MobiDB-lite"/>
    </source>
</evidence>
<keyword evidence="3" id="KW-1185">Reference proteome</keyword>
<protein>
    <submittedName>
        <fullName evidence="2">Uncharacterized protein</fullName>
    </submittedName>
</protein>
<organism evidence="2 3">
    <name type="scientific">Solanum commersonii</name>
    <name type="common">Commerson's wild potato</name>
    <name type="synonym">Commerson's nightshade</name>
    <dbReference type="NCBI Taxonomy" id="4109"/>
    <lineage>
        <taxon>Eukaryota</taxon>
        <taxon>Viridiplantae</taxon>
        <taxon>Streptophyta</taxon>
        <taxon>Embryophyta</taxon>
        <taxon>Tracheophyta</taxon>
        <taxon>Spermatophyta</taxon>
        <taxon>Magnoliopsida</taxon>
        <taxon>eudicotyledons</taxon>
        <taxon>Gunneridae</taxon>
        <taxon>Pentapetalae</taxon>
        <taxon>asterids</taxon>
        <taxon>lamiids</taxon>
        <taxon>Solanales</taxon>
        <taxon>Solanaceae</taxon>
        <taxon>Solanoideae</taxon>
        <taxon>Solaneae</taxon>
        <taxon>Solanum</taxon>
    </lineage>
</organism>
<evidence type="ECO:0000313" key="2">
    <source>
        <dbReference type="EMBL" id="KAG5570761.1"/>
    </source>
</evidence>
<feature type="region of interest" description="Disordered" evidence="1">
    <location>
        <begin position="1"/>
        <end position="23"/>
    </location>
</feature>